<keyword evidence="3 9" id="KW-0813">Transport</keyword>
<keyword evidence="13" id="KW-1185">Reference proteome</keyword>
<evidence type="ECO:0000256" key="5">
    <source>
        <dbReference type="ARBA" id="ARBA00022737"/>
    </source>
</evidence>
<dbReference type="Proteomes" id="UP001140562">
    <property type="component" value="Unassembled WGS sequence"/>
</dbReference>
<feature type="transmembrane region" description="Helical" evidence="11">
    <location>
        <begin position="31"/>
        <end position="50"/>
    </location>
</feature>
<comment type="catalytic activity">
    <reaction evidence="8">
        <text>H2O(in) = H2O(out)</text>
        <dbReference type="Rhea" id="RHEA:29667"/>
        <dbReference type="ChEBI" id="CHEBI:15377"/>
    </reaction>
</comment>
<evidence type="ECO:0000256" key="10">
    <source>
        <dbReference type="SAM" id="MobiDB-lite"/>
    </source>
</evidence>
<comment type="caution">
    <text evidence="12">The sequence shown here is derived from an EMBL/GenBank/DDBJ whole genome shotgun (WGS) entry which is preliminary data.</text>
</comment>
<dbReference type="InterPro" id="IPR000425">
    <property type="entry name" value="MIP"/>
</dbReference>
<evidence type="ECO:0000313" key="13">
    <source>
        <dbReference type="Proteomes" id="UP001140562"/>
    </source>
</evidence>
<evidence type="ECO:0000256" key="9">
    <source>
        <dbReference type="RuleBase" id="RU000477"/>
    </source>
</evidence>
<organism evidence="12 13">
    <name type="scientific">Didymella glomerata</name>
    <dbReference type="NCBI Taxonomy" id="749621"/>
    <lineage>
        <taxon>Eukaryota</taxon>
        <taxon>Fungi</taxon>
        <taxon>Dikarya</taxon>
        <taxon>Ascomycota</taxon>
        <taxon>Pezizomycotina</taxon>
        <taxon>Dothideomycetes</taxon>
        <taxon>Pleosporomycetidae</taxon>
        <taxon>Pleosporales</taxon>
        <taxon>Pleosporineae</taxon>
        <taxon>Didymellaceae</taxon>
        <taxon>Didymella</taxon>
    </lineage>
</organism>
<dbReference type="SUPFAM" id="SSF81338">
    <property type="entry name" value="Aquaporin-like"/>
    <property type="match status" value="1"/>
</dbReference>
<evidence type="ECO:0000256" key="2">
    <source>
        <dbReference type="ARBA" id="ARBA00006175"/>
    </source>
</evidence>
<dbReference type="AlphaFoldDB" id="A0A9W9BWM8"/>
<keyword evidence="6 11" id="KW-1133">Transmembrane helix</keyword>
<evidence type="ECO:0000256" key="3">
    <source>
        <dbReference type="ARBA" id="ARBA00022448"/>
    </source>
</evidence>
<feature type="transmembrane region" description="Helical" evidence="11">
    <location>
        <begin position="95"/>
        <end position="113"/>
    </location>
</feature>
<dbReference type="InterPro" id="IPR023271">
    <property type="entry name" value="Aquaporin-like"/>
</dbReference>
<evidence type="ECO:0000256" key="7">
    <source>
        <dbReference type="ARBA" id="ARBA00023136"/>
    </source>
</evidence>
<comment type="subcellular location">
    <subcellularLocation>
        <location evidence="1">Membrane</location>
        <topology evidence="1">Multi-pass membrane protein</topology>
    </subcellularLocation>
</comment>
<proteinExistence type="inferred from homology"/>
<feature type="transmembrane region" description="Helical" evidence="11">
    <location>
        <begin position="228"/>
        <end position="248"/>
    </location>
</feature>
<comment type="similarity">
    <text evidence="2 9">Belongs to the MIP/aquaporin (TC 1.A.8) family.</text>
</comment>
<feature type="region of interest" description="Disordered" evidence="10">
    <location>
        <begin position="261"/>
        <end position="297"/>
    </location>
</feature>
<keyword evidence="7 11" id="KW-0472">Membrane</keyword>
<keyword evidence="4 9" id="KW-0812">Transmembrane</keyword>
<evidence type="ECO:0000256" key="11">
    <source>
        <dbReference type="SAM" id="Phobius"/>
    </source>
</evidence>
<sequence>MAKMKPTYTQDPTRPGEARALGWLPNRTRHLLIAFLGELIGTFLFLFFAFAATQTANNLLGNRAMDIQSLMYISLAFGFSLAVNVWAFFRVSGGLFNPAVTVAMALIGAVSLVKAALLILAQLLGAMAAAGVVSATFPGPLAVRTRLGAGTSISRGVFIEMFLTAMLIFVIFMLAAEKHRSTFVAPIGIGLALFVAELAGVLYTGGSLNPARSFGPDVVTKRFDGYHWIYWVGPLLGALLAVGLYRLLKFLEYESVNPGADGDGRQEVHYENGGSSTQYDDGVHTTRGHGATDGTSDEMDFASRIRTAKHGPHHNVALNHNQTESTAMSEPMAAFHQGHDGHHSQVTSDRSYRSGPSVESGSS</sequence>
<dbReference type="GO" id="GO:0015250">
    <property type="term" value="F:water channel activity"/>
    <property type="evidence" value="ECO:0007669"/>
    <property type="project" value="TreeGrafter"/>
</dbReference>
<dbReference type="GO" id="GO:0005886">
    <property type="term" value="C:plasma membrane"/>
    <property type="evidence" value="ECO:0007669"/>
    <property type="project" value="TreeGrafter"/>
</dbReference>
<keyword evidence="5" id="KW-0677">Repeat</keyword>
<dbReference type="OrthoDB" id="3222at2759"/>
<dbReference type="PANTHER" id="PTHR19139">
    <property type="entry name" value="AQUAPORIN TRANSPORTER"/>
    <property type="match status" value="1"/>
</dbReference>
<reference evidence="12" key="1">
    <citation type="submission" date="2022-10" db="EMBL/GenBank/DDBJ databases">
        <title>Tapping the CABI collections for fungal endophytes: first genome assemblies for Collariella, Neodidymelliopsis, Ascochyta clinopodiicola, Didymella pomorum, Didymosphaeria variabile, Neocosmospora piperis and Neocucurbitaria cava.</title>
        <authorList>
            <person name="Hill R."/>
        </authorList>
    </citation>
    <scope>NUCLEOTIDE SEQUENCE</scope>
    <source>
        <strain evidence="12">IMI 360193</strain>
    </source>
</reference>
<feature type="region of interest" description="Disordered" evidence="10">
    <location>
        <begin position="336"/>
        <end position="363"/>
    </location>
</feature>
<evidence type="ECO:0000313" key="12">
    <source>
        <dbReference type="EMBL" id="KAJ4331963.1"/>
    </source>
</evidence>
<dbReference type="PRINTS" id="PR00783">
    <property type="entry name" value="MINTRINSICP"/>
</dbReference>
<protein>
    <submittedName>
        <fullName evidence="12">Aquaporin-1</fullName>
    </submittedName>
</protein>
<feature type="transmembrane region" description="Helical" evidence="11">
    <location>
        <begin position="157"/>
        <end position="176"/>
    </location>
</feature>
<evidence type="ECO:0000256" key="6">
    <source>
        <dbReference type="ARBA" id="ARBA00022989"/>
    </source>
</evidence>
<evidence type="ECO:0000256" key="8">
    <source>
        <dbReference type="ARBA" id="ARBA00034651"/>
    </source>
</evidence>
<evidence type="ECO:0000256" key="4">
    <source>
        <dbReference type="ARBA" id="ARBA00022692"/>
    </source>
</evidence>
<dbReference type="PANTHER" id="PTHR19139:SF199">
    <property type="entry name" value="MIP17260P"/>
    <property type="match status" value="1"/>
</dbReference>
<dbReference type="InterPro" id="IPR034294">
    <property type="entry name" value="Aquaporin_transptr"/>
</dbReference>
<accession>A0A9W9BWM8</accession>
<gene>
    <name evidence="12" type="primary">AQY1_4</name>
    <name evidence="12" type="ORF">N0V87_008767</name>
</gene>
<feature type="transmembrane region" description="Helical" evidence="11">
    <location>
        <begin position="70"/>
        <end position="89"/>
    </location>
</feature>
<dbReference type="FunFam" id="1.20.1080.10:FF:000014">
    <property type="entry name" value="Aquaporin 1"/>
    <property type="match status" value="1"/>
</dbReference>
<name>A0A9W9BWM8_9PLEO</name>
<evidence type="ECO:0000256" key="1">
    <source>
        <dbReference type="ARBA" id="ARBA00004141"/>
    </source>
</evidence>
<dbReference type="EMBL" id="JAPEUV010000132">
    <property type="protein sequence ID" value="KAJ4331963.1"/>
    <property type="molecule type" value="Genomic_DNA"/>
</dbReference>
<feature type="transmembrane region" description="Helical" evidence="11">
    <location>
        <begin position="183"/>
        <end position="208"/>
    </location>
</feature>
<dbReference type="Pfam" id="PF00230">
    <property type="entry name" value="MIP"/>
    <property type="match status" value="1"/>
</dbReference>
<dbReference type="Gene3D" id="1.20.1080.10">
    <property type="entry name" value="Glycerol uptake facilitator protein"/>
    <property type="match status" value="1"/>
</dbReference>